<sequence>ITLLLGALATHTSADCTRATLQAATDALLAAQTAGTPSFPTLADTVAYQENRKTIDIKTGILSHALHIDHNRSQLDVTQCAAFSELIVTNAAAPYVIATQLRLDNATSKIRQLDSIVTTKGDWLFNVTGTYYWASREAWTPIPAEKRDSRAVIKAAGDAYCDLFNDKNVKVPWGTPCARLEGGAYTGKGAANDRCDVGVPSGVKLANRQYVIDEEFGTVDILMDFGGAGGLPDSHEFRVEGGKLRY</sequence>
<dbReference type="AlphaFoldDB" id="A0A7C8IHB6"/>
<dbReference type="Pfam" id="PF26061">
    <property type="entry name" value="DUF8021"/>
    <property type="match status" value="1"/>
</dbReference>
<feature type="non-terminal residue" evidence="2">
    <location>
        <position position="1"/>
    </location>
</feature>
<feature type="domain" description="DUF8021" evidence="1">
    <location>
        <begin position="146"/>
        <end position="246"/>
    </location>
</feature>
<dbReference type="InterPro" id="IPR058334">
    <property type="entry name" value="DUF8021"/>
</dbReference>
<comment type="caution">
    <text evidence="2">The sequence shown here is derived from an EMBL/GenBank/DDBJ whole genome shotgun (WGS) entry which is preliminary data.</text>
</comment>
<dbReference type="EMBL" id="JAADJZ010000003">
    <property type="protein sequence ID" value="KAF2876373.1"/>
    <property type="molecule type" value="Genomic_DNA"/>
</dbReference>
<reference evidence="2 3" key="1">
    <citation type="submission" date="2020-01" db="EMBL/GenBank/DDBJ databases">
        <authorList>
            <consortium name="DOE Joint Genome Institute"/>
            <person name="Haridas S."/>
            <person name="Albert R."/>
            <person name="Binder M."/>
            <person name="Bloem J."/>
            <person name="Labutti K."/>
            <person name="Salamov A."/>
            <person name="Andreopoulos B."/>
            <person name="Baker S.E."/>
            <person name="Barry K."/>
            <person name="Bills G."/>
            <person name="Bluhm B.H."/>
            <person name="Cannon C."/>
            <person name="Castanera R."/>
            <person name="Culley D.E."/>
            <person name="Daum C."/>
            <person name="Ezra D."/>
            <person name="Gonzalez J.B."/>
            <person name="Henrissat B."/>
            <person name="Kuo A."/>
            <person name="Liang C."/>
            <person name="Lipzen A."/>
            <person name="Lutzoni F."/>
            <person name="Magnuson J."/>
            <person name="Mondo S."/>
            <person name="Nolan M."/>
            <person name="Ohm R."/>
            <person name="Pangilinan J."/>
            <person name="Park H.-J.H."/>
            <person name="Ramirez L."/>
            <person name="Alfaro M."/>
            <person name="Sun H."/>
            <person name="Tritt A."/>
            <person name="Yoshinaga Y."/>
            <person name="Zwiers L.-H.L."/>
            <person name="Turgeon B.G."/>
            <person name="Goodwin S.B."/>
            <person name="Spatafora J.W."/>
            <person name="Crous P.W."/>
            <person name="Grigoriev I.V."/>
        </authorList>
    </citation>
    <scope>NUCLEOTIDE SEQUENCE [LARGE SCALE GENOMIC DNA]</scope>
    <source>
        <strain evidence="2 3">CBS 611.86</strain>
    </source>
</reference>
<name>A0A7C8IHB6_9PLEO</name>
<keyword evidence="3" id="KW-1185">Reference proteome</keyword>
<evidence type="ECO:0000313" key="2">
    <source>
        <dbReference type="EMBL" id="KAF2876373.1"/>
    </source>
</evidence>
<evidence type="ECO:0000313" key="3">
    <source>
        <dbReference type="Proteomes" id="UP000481861"/>
    </source>
</evidence>
<evidence type="ECO:0000259" key="1">
    <source>
        <dbReference type="Pfam" id="PF26061"/>
    </source>
</evidence>
<organism evidence="2 3">
    <name type="scientific">Massariosphaeria phaeospora</name>
    <dbReference type="NCBI Taxonomy" id="100035"/>
    <lineage>
        <taxon>Eukaryota</taxon>
        <taxon>Fungi</taxon>
        <taxon>Dikarya</taxon>
        <taxon>Ascomycota</taxon>
        <taxon>Pezizomycotina</taxon>
        <taxon>Dothideomycetes</taxon>
        <taxon>Pleosporomycetidae</taxon>
        <taxon>Pleosporales</taxon>
        <taxon>Pleosporales incertae sedis</taxon>
        <taxon>Massariosphaeria</taxon>
    </lineage>
</organism>
<dbReference type="Proteomes" id="UP000481861">
    <property type="component" value="Unassembled WGS sequence"/>
</dbReference>
<protein>
    <recommendedName>
        <fullName evidence="1">DUF8021 domain-containing protein</fullName>
    </recommendedName>
</protein>
<accession>A0A7C8IHB6</accession>
<feature type="non-terminal residue" evidence="2">
    <location>
        <position position="246"/>
    </location>
</feature>
<gene>
    <name evidence="2" type="ORF">BDV95DRAFT_477695</name>
</gene>
<dbReference type="OrthoDB" id="3504677at2759"/>
<proteinExistence type="predicted"/>